<keyword evidence="8" id="KW-0809">Transit peptide</keyword>
<dbReference type="GO" id="GO:0005960">
    <property type="term" value="C:glycine cleavage complex"/>
    <property type="evidence" value="ECO:0000318"/>
    <property type="project" value="GO_Central"/>
</dbReference>
<dbReference type="PhylomeDB" id="B3S119"/>
<evidence type="ECO:0000259" key="10">
    <source>
        <dbReference type="Pfam" id="PF21478"/>
    </source>
</evidence>
<comment type="subunit">
    <text evidence="5">Homodimer. The glycine cleavage system is composed of four proteins: P, T, L and H.</text>
</comment>
<dbReference type="Pfam" id="PF02347">
    <property type="entry name" value="GDC-P"/>
    <property type="match status" value="1"/>
</dbReference>
<comment type="subcellular location">
    <subcellularLocation>
        <location evidence="8">Mitochondrion</location>
    </subcellularLocation>
</comment>
<dbReference type="CTD" id="6755283"/>
<evidence type="ECO:0000313" key="12">
    <source>
        <dbReference type="Proteomes" id="UP000009022"/>
    </source>
</evidence>
<evidence type="ECO:0000256" key="3">
    <source>
        <dbReference type="ARBA" id="ARBA00022898"/>
    </source>
</evidence>
<dbReference type="GO" id="GO:0004375">
    <property type="term" value="F:glycine dehydrogenase (decarboxylating) activity"/>
    <property type="evidence" value="ECO:0000318"/>
    <property type="project" value="GO_Central"/>
</dbReference>
<comment type="catalytic activity">
    <reaction evidence="6 8">
        <text>N(6)-[(R)-lipoyl]-L-lysyl-[glycine-cleavage complex H protein] + glycine + H(+) = N(6)-[(R)-S(8)-aminomethyldihydrolipoyl]-L-lysyl-[glycine-cleavage complex H protein] + CO2</text>
        <dbReference type="Rhea" id="RHEA:24304"/>
        <dbReference type="Rhea" id="RHEA-COMP:10494"/>
        <dbReference type="Rhea" id="RHEA-COMP:10495"/>
        <dbReference type="ChEBI" id="CHEBI:15378"/>
        <dbReference type="ChEBI" id="CHEBI:16526"/>
        <dbReference type="ChEBI" id="CHEBI:57305"/>
        <dbReference type="ChEBI" id="CHEBI:83099"/>
        <dbReference type="ChEBI" id="CHEBI:83143"/>
        <dbReference type="EC" id="1.4.4.2"/>
    </reaction>
</comment>
<dbReference type="Gene3D" id="3.90.1150.10">
    <property type="entry name" value="Aspartate Aminotransferase, domain 1"/>
    <property type="match status" value="2"/>
</dbReference>
<dbReference type="EC" id="1.4.4.2" evidence="8"/>
<dbReference type="SUPFAM" id="SSF53383">
    <property type="entry name" value="PLP-dependent transferases"/>
    <property type="match status" value="2"/>
</dbReference>
<dbReference type="Proteomes" id="UP000009022">
    <property type="component" value="Unassembled WGS sequence"/>
</dbReference>
<comment type="similarity">
    <text evidence="2 8">Belongs to the GcvP family.</text>
</comment>
<name>B3S119_TRIAD</name>
<dbReference type="RefSeq" id="XP_002114070.1">
    <property type="nucleotide sequence ID" value="XM_002114034.1"/>
</dbReference>
<gene>
    <name evidence="11" type="ORF">TRIADDRAFT_27926</name>
</gene>
<evidence type="ECO:0000256" key="4">
    <source>
        <dbReference type="ARBA" id="ARBA00023002"/>
    </source>
</evidence>
<dbReference type="GO" id="GO:0005739">
    <property type="term" value="C:mitochondrion"/>
    <property type="evidence" value="ECO:0000318"/>
    <property type="project" value="GO_Central"/>
</dbReference>
<comment type="function">
    <text evidence="8">The glycine cleavage system catalyzes the degradation of glycine.</text>
</comment>
<feature type="domain" description="Glycine cleavage system P-protein N-terminal" evidence="9">
    <location>
        <begin position="23"/>
        <end position="451"/>
    </location>
</feature>
<feature type="modified residue" description="N6-(pyridoxal phosphate)lysine" evidence="7">
    <location>
        <position position="722"/>
    </location>
</feature>
<dbReference type="InterPro" id="IPR049316">
    <property type="entry name" value="GDC-P_C"/>
</dbReference>
<evidence type="ECO:0000256" key="6">
    <source>
        <dbReference type="ARBA" id="ARBA00049026"/>
    </source>
</evidence>
<evidence type="ECO:0000256" key="5">
    <source>
        <dbReference type="ARBA" id="ARBA00046415"/>
    </source>
</evidence>
<dbReference type="Pfam" id="PF21478">
    <property type="entry name" value="GcvP2_C"/>
    <property type="match status" value="1"/>
</dbReference>
<dbReference type="GO" id="GO:0019464">
    <property type="term" value="P:glycine decarboxylation via glycine cleavage system"/>
    <property type="evidence" value="ECO:0000318"/>
    <property type="project" value="GO_Central"/>
</dbReference>
<proteinExistence type="inferred from homology"/>
<dbReference type="InterPro" id="IPR015422">
    <property type="entry name" value="PyrdxlP-dep_Trfase_small"/>
</dbReference>
<evidence type="ECO:0000256" key="2">
    <source>
        <dbReference type="ARBA" id="ARBA00010756"/>
    </source>
</evidence>
<dbReference type="EMBL" id="DS985247">
    <property type="protein sequence ID" value="EDV23160.1"/>
    <property type="molecule type" value="Genomic_DNA"/>
</dbReference>
<sequence>MVDAGKKGTIYQSVLPASDSFIRRHIGPGPQEQAAMLQELGLQSIEELIDLSVPENIRINHQLNLQEPYDERKLSLRIQKIAEENRIFRSYIGMGYADCVVPKCIRRGLFENAGWITQYTPYQPEISQGRLESLLNYQTMVSDLTGLPMANSSLLDEGTAAAEAMSLCFRDKHKNKFLVDEQCHPQTIAVVKTRARLREWKLTYLLFRYYFDFTGGDVAGVLIQYPDTNGAVYDIEQLIQKIHENGALAVCATDLLALTLLKPPGEFGADICIGNSQRFGVPLGYGGPHAAFFATRADMARLIPGRVIGVSKDTENNPAFRLALQTREQHIRRAKATSNICTAQALLANMSAMYAVYHGPKGLKEIATRVHNAALLLAEGLLRAGHQIPVEPFFDTVKVICNMHIRRNSTEIMKRATKCKLNFRKFDETTVSVTLDETVDENDLNDLLWVFGLYYNVETLSRKIEAEGRKVISDVVGGRFERASPYLQHPVFNTYHTETDIVRYMKHLENKDLSLVHSMIPLGSCTMKLNGSTELEPSSMPEFSELHPFIPSEQAQGYRTLFKELETDLCEITGFDNVCFQPNSGAQGEYTGLRTIKQYYEYHGQGHRNVCLIPKSAHGTNPASATMAGLKVEEVAVDQKTGYIDMLDLKKKAEKFKDTLISFMVTYPSTYGIFEENIREMCDLIHDFGGQVYMDGANMNAQVGICRPGDFGADVSHLNLHKTFCIPHGGGGPGMGPIGVKRHLTPFLPTHPITPPATEGELHPFGVISSSAWGSSAILPISWAYIKLMGRKGLKHASEIAILNANYMAKRLSKYYNLQFTGENGYVAHEFILDVTPFKSVKIEAIDIAKRLQDYGFHAPTMSWPVVGALMIEPTECESKMEMDRYCDALIQIRQEIMNIEEGKMDPVVNPLKMAPHTQQIVSSSNWNRPYSREQAVYPAPWLRYKKFWPSCARVNDEYGDRNLVCTCPPMDSYESKAPEVIADKAKMTA</sequence>
<dbReference type="STRING" id="10228.B3S119"/>
<keyword evidence="4 8" id="KW-0560">Oxidoreductase</keyword>
<dbReference type="InterPro" id="IPR015424">
    <property type="entry name" value="PyrdxlP-dep_Trfase"/>
</dbReference>
<feature type="domain" description="Glycine dehydrogenase C-terminal" evidence="10">
    <location>
        <begin position="797"/>
        <end position="917"/>
    </location>
</feature>
<dbReference type="PANTHER" id="PTHR11773">
    <property type="entry name" value="GLYCINE DEHYDROGENASE, DECARBOXYLATING"/>
    <property type="match status" value="1"/>
</dbReference>
<dbReference type="NCBIfam" id="NF003346">
    <property type="entry name" value="PRK04366.1"/>
    <property type="match status" value="1"/>
</dbReference>
<reference evidence="11 12" key="1">
    <citation type="journal article" date="2008" name="Nature">
        <title>The Trichoplax genome and the nature of placozoans.</title>
        <authorList>
            <person name="Srivastava M."/>
            <person name="Begovic E."/>
            <person name="Chapman J."/>
            <person name="Putnam N.H."/>
            <person name="Hellsten U."/>
            <person name="Kawashima T."/>
            <person name="Kuo A."/>
            <person name="Mitros T."/>
            <person name="Salamov A."/>
            <person name="Carpenter M.L."/>
            <person name="Signorovitch A.Y."/>
            <person name="Moreno M.A."/>
            <person name="Kamm K."/>
            <person name="Grimwood J."/>
            <person name="Schmutz J."/>
            <person name="Shapiro H."/>
            <person name="Grigoriev I.V."/>
            <person name="Buss L.W."/>
            <person name="Schierwater B."/>
            <person name="Dellaporta S.L."/>
            <person name="Rokhsar D.S."/>
        </authorList>
    </citation>
    <scope>NUCLEOTIDE SEQUENCE [LARGE SCALE GENOMIC DNA]</scope>
    <source>
        <strain evidence="11 12">Grell-BS-1999</strain>
    </source>
</reference>
<keyword evidence="3 7" id="KW-0663">Pyridoxal phosphate</keyword>
<dbReference type="KEGG" id="tad:TRIADDRAFT_27926"/>
<dbReference type="FunFam" id="3.40.640.10:FF:000005">
    <property type="entry name" value="Glycine dehydrogenase (decarboxylating), mitochondrial"/>
    <property type="match status" value="1"/>
</dbReference>
<evidence type="ECO:0000313" key="11">
    <source>
        <dbReference type="EMBL" id="EDV23160.1"/>
    </source>
</evidence>
<dbReference type="GeneID" id="6755283"/>
<dbReference type="HOGENOM" id="CLU_004620_3_0_1"/>
<dbReference type="FunFam" id="3.40.640.10:FF:000007">
    <property type="entry name" value="glycine dehydrogenase (Decarboxylating), mitochondrial"/>
    <property type="match status" value="1"/>
</dbReference>
<dbReference type="InParanoid" id="B3S119"/>
<dbReference type="InterPro" id="IPR020581">
    <property type="entry name" value="GDC_P"/>
</dbReference>
<dbReference type="CDD" id="cd00613">
    <property type="entry name" value="GDC-P"/>
    <property type="match status" value="2"/>
</dbReference>
<evidence type="ECO:0000256" key="1">
    <source>
        <dbReference type="ARBA" id="ARBA00001933"/>
    </source>
</evidence>
<dbReference type="OMA" id="RNLICTC"/>
<dbReference type="NCBIfam" id="TIGR00461">
    <property type="entry name" value="gcvP"/>
    <property type="match status" value="1"/>
</dbReference>
<dbReference type="InterPro" id="IPR049315">
    <property type="entry name" value="GDC-P_N"/>
</dbReference>
<dbReference type="PANTHER" id="PTHR11773:SF1">
    <property type="entry name" value="GLYCINE DEHYDROGENASE (DECARBOXYLATING), MITOCHONDRIAL"/>
    <property type="match status" value="1"/>
</dbReference>
<dbReference type="AlphaFoldDB" id="B3S119"/>
<comment type="cofactor">
    <cofactor evidence="1 7 8">
        <name>pyridoxal 5'-phosphate</name>
        <dbReference type="ChEBI" id="CHEBI:597326"/>
    </cofactor>
</comment>
<dbReference type="FunFam" id="3.90.1150.10:FF:000007">
    <property type="entry name" value="Glycine dehydrogenase (decarboxylating), mitochondrial"/>
    <property type="match status" value="1"/>
</dbReference>
<accession>B3S119</accession>
<keyword evidence="12" id="KW-1185">Reference proteome</keyword>
<dbReference type="InterPro" id="IPR015421">
    <property type="entry name" value="PyrdxlP-dep_Trfase_major"/>
</dbReference>
<dbReference type="Gene3D" id="3.40.640.10">
    <property type="entry name" value="Type I PLP-dependent aspartate aminotransferase-like (Major domain)"/>
    <property type="match status" value="2"/>
</dbReference>
<organism evidence="11 12">
    <name type="scientific">Trichoplax adhaerens</name>
    <name type="common">Trichoplax reptans</name>
    <dbReference type="NCBI Taxonomy" id="10228"/>
    <lineage>
        <taxon>Eukaryota</taxon>
        <taxon>Metazoa</taxon>
        <taxon>Placozoa</taxon>
        <taxon>Uniplacotomia</taxon>
        <taxon>Trichoplacea</taxon>
        <taxon>Trichoplacidae</taxon>
        <taxon>Trichoplax</taxon>
    </lineage>
</organism>
<dbReference type="InterPro" id="IPR003437">
    <property type="entry name" value="GcvP"/>
</dbReference>
<dbReference type="FunFam" id="3.90.1150.10:FF:000025">
    <property type="entry name" value="Glycine cleavage system P protein"/>
    <property type="match status" value="1"/>
</dbReference>
<protein>
    <recommendedName>
        <fullName evidence="8">Glycine cleavage system P protein</fullName>
        <ecNumber evidence="8">1.4.4.2</ecNumber>
    </recommendedName>
</protein>
<dbReference type="OrthoDB" id="6537869at2759"/>
<evidence type="ECO:0000256" key="7">
    <source>
        <dbReference type="PIRSR" id="PIRSR603437-50"/>
    </source>
</evidence>
<keyword evidence="8" id="KW-0496">Mitochondrion</keyword>
<dbReference type="eggNOG" id="KOG2040">
    <property type="taxonomic scope" value="Eukaryota"/>
</dbReference>
<dbReference type="GO" id="GO:0030170">
    <property type="term" value="F:pyridoxal phosphate binding"/>
    <property type="evidence" value="ECO:0000318"/>
    <property type="project" value="GO_Central"/>
</dbReference>
<evidence type="ECO:0000256" key="8">
    <source>
        <dbReference type="RuleBase" id="RU364056"/>
    </source>
</evidence>
<dbReference type="GO" id="GO:0016594">
    <property type="term" value="F:glycine binding"/>
    <property type="evidence" value="ECO:0000318"/>
    <property type="project" value="GO_Central"/>
</dbReference>
<evidence type="ECO:0000259" key="9">
    <source>
        <dbReference type="Pfam" id="PF02347"/>
    </source>
</evidence>
<dbReference type="FunCoup" id="B3S119">
    <property type="interactions" value="372"/>
</dbReference>